<dbReference type="GO" id="GO:0043565">
    <property type="term" value="F:sequence-specific DNA binding"/>
    <property type="evidence" value="ECO:0007669"/>
    <property type="project" value="InterPro"/>
</dbReference>
<dbReference type="Pfam" id="PF12833">
    <property type="entry name" value="HTH_18"/>
    <property type="match status" value="1"/>
</dbReference>
<dbReference type="AlphaFoldDB" id="A0A0F5FES4"/>
<dbReference type="RefSeq" id="WP_046110360.1">
    <property type="nucleotide sequence ID" value="NZ_JZEX01000179.1"/>
</dbReference>
<keyword evidence="1" id="KW-0805">Transcription regulation</keyword>
<dbReference type="PANTHER" id="PTHR43280:SF27">
    <property type="entry name" value="TRANSCRIPTIONAL REGULATOR MTLR"/>
    <property type="match status" value="1"/>
</dbReference>
<evidence type="ECO:0000259" key="4">
    <source>
        <dbReference type="PROSITE" id="PS01124"/>
    </source>
</evidence>
<keyword evidence="3" id="KW-0804">Transcription</keyword>
<dbReference type="SUPFAM" id="SSF46689">
    <property type="entry name" value="Homeodomain-like"/>
    <property type="match status" value="2"/>
</dbReference>
<keyword evidence="6" id="KW-1185">Reference proteome</keyword>
<evidence type="ECO:0000256" key="1">
    <source>
        <dbReference type="ARBA" id="ARBA00023015"/>
    </source>
</evidence>
<dbReference type="PROSITE" id="PS00041">
    <property type="entry name" value="HTH_ARAC_FAMILY_1"/>
    <property type="match status" value="1"/>
</dbReference>
<dbReference type="InterPro" id="IPR020449">
    <property type="entry name" value="Tscrpt_reg_AraC-type_HTH"/>
</dbReference>
<dbReference type="Proteomes" id="UP000033632">
    <property type="component" value="Unassembled WGS sequence"/>
</dbReference>
<evidence type="ECO:0000313" key="6">
    <source>
        <dbReference type="Proteomes" id="UP000033632"/>
    </source>
</evidence>
<accession>A0A0F5FES4</accession>
<dbReference type="EMBL" id="JZEX01000179">
    <property type="protein sequence ID" value="KKB07055.1"/>
    <property type="molecule type" value="Genomic_DNA"/>
</dbReference>
<dbReference type="InterPro" id="IPR018060">
    <property type="entry name" value="HTH_AraC"/>
</dbReference>
<dbReference type="InterPro" id="IPR009057">
    <property type="entry name" value="Homeodomain-like_sf"/>
</dbReference>
<gene>
    <name evidence="5" type="ORF">VE25_19600</name>
</gene>
<dbReference type="InterPro" id="IPR011051">
    <property type="entry name" value="RmlC_Cupin_sf"/>
</dbReference>
<dbReference type="SUPFAM" id="SSF51182">
    <property type="entry name" value="RmlC-like cupins"/>
    <property type="match status" value="1"/>
</dbReference>
<dbReference type="InterPro" id="IPR013096">
    <property type="entry name" value="Cupin_2"/>
</dbReference>
<evidence type="ECO:0000256" key="3">
    <source>
        <dbReference type="ARBA" id="ARBA00023163"/>
    </source>
</evidence>
<dbReference type="PROSITE" id="PS01124">
    <property type="entry name" value="HTH_ARAC_FAMILY_2"/>
    <property type="match status" value="1"/>
</dbReference>
<dbReference type="InterPro" id="IPR018062">
    <property type="entry name" value="HTH_AraC-typ_CS"/>
</dbReference>
<feature type="domain" description="HTH araC/xylS-type" evidence="4">
    <location>
        <begin position="192"/>
        <end position="290"/>
    </location>
</feature>
<dbReference type="InterPro" id="IPR014710">
    <property type="entry name" value="RmlC-like_jellyroll"/>
</dbReference>
<dbReference type="Pfam" id="PF07883">
    <property type="entry name" value="Cupin_2"/>
    <property type="match status" value="1"/>
</dbReference>
<sequence>MWKGKTAQTKAWTQLSHELERIPTSLVAASNSGCYMPHPHWHAQVEVNHIYSGAMTYRMANHTVDLEAGDVCIFWGGQPHQAVEVAPDTELVAIHLPLVHFFRLRLSGELMQRLTRGATVVTRHEGQADGETFRRLTQYMNSDDPVRREHAIDELLLRLNRINFEPYRLVDGEEMGRLEGEPLDAQGFRNVIEICAYITENFRHDIGSADVASHVEIHPKYAMSVFKKSTGMTLNEYITLLRLSYAQSLLLADDVTVLDVAMESGFGSLSAFNQSFRKVTGQSPSDFRRQRSSSLIDA</sequence>
<proteinExistence type="predicted"/>
<dbReference type="PATRIC" id="fig|443610.3.peg.2239"/>
<comment type="caution">
    <text evidence="5">The sequence shown here is derived from an EMBL/GenBank/DDBJ whole genome shotgun (WGS) entry which is preliminary data.</text>
</comment>
<evidence type="ECO:0000256" key="2">
    <source>
        <dbReference type="ARBA" id="ARBA00023125"/>
    </source>
</evidence>
<dbReference type="PANTHER" id="PTHR43280">
    <property type="entry name" value="ARAC-FAMILY TRANSCRIPTIONAL REGULATOR"/>
    <property type="match status" value="1"/>
</dbReference>
<evidence type="ECO:0000313" key="5">
    <source>
        <dbReference type="EMBL" id="KKB07055.1"/>
    </source>
</evidence>
<dbReference type="Gene3D" id="2.60.120.10">
    <property type="entry name" value="Jelly Rolls"/>
    <property type="match status" value="1"/>
</dbReference>
<dbReference type="SMART" id="SM00342">
    <property type="entry name" value="HTH_ARAC"/>
    <property type="match status" value="1"/>
</dbReference>
<organism evidence="5 6">
    <name type="scientific">Devosia geojensis</name>
    <dbReference type="NCBI Taxonomy" id="443610"/>
    <lineage>
        <taxon>Bacteria</taxon>
        <taxon>Pseudomonadati</taxon>
        <taxon>Pseudomonadota</taxon>
        <taxon>Alphaproteobacteria</taxon>
        <taxon>Hyphomicrobiales</taxon>
        <taxon>Devosiaceae</taxon>
        <taxon>Devosia</taxon>
    </lineage>
</organism>
<dbReference type="PRINTS" id="PR00032">
    <property type="entry name" value="HTHARAC"/>
</dbReference>
<name>A0A0F5FES4_9HYPH</name>
<dbReference type="STRING" id="443610.VE25_19600"/>
<protein>
    <submittedName>
        <fullName evidence="5">AraC family transcriptional regulator</fullName>
    </submittedName>
</protein>
<keyword evidence="2" id="KW-0238">DNA-binding</keyword>
<reference evidence="5 6" key="1">
    <citation type="submission" date="2015-03" db="EMBL/GenBank/DDBJ databases">
        <authorList>
            <person name="Hassan Y.I."/>
            <person name="Lepp D."/>
            <person name="Li X.-Z."/>
            <person name="Zhou T."/>
        </authorList>
    </citation>
    <scope>NUCLEOTIDE SEQUENCE [LARGE SCALE GENOMIC DNA]</scope>
    <source>
        <strain evidence="5 6">BD-c194</strain>
    </source>
</reference>
<dbReference type="Gene3D" id="1.10.10.60">
    <property type="entry name" value="Homeodomain-like"/>
    <property type="match status" value="2"/>
</dbReference>
<dbReference type="GO" id="GO:0003700">
    <property type="term" value="F:DNA-binding transcription factor activity"/>
    <property type="evidence" value="ECO:0007669"/>
    <property type="project" value="InterPro"/>
</dbReference>